<feature type="compositionally biased region" description="Gly residues" evidence="8">
    <location>
        <begin position="439"/>
        <end position="470"/>
    </location>
</feature>
<dbReference type="EMBL" id="JBAMIC010000002">
    <property type="protein sequence ID" value="KAK7111117.1"/>
    <property type="molecule type" value="Genomic_DNA"/>
</dbReference>
<dbReference type="AlphaFoldDB" id="A0AAN9BT46"/>
<feature type="domain" description="GH18" evidence="11">
    <location>
        <begin position="25"/>
        <end position="395"/>
    </location>
</feature>
<dbReference type="GO" id="GO:0008061">
    <property type="term" value="F:chitin binding"/>
    <property type="evidence" value="ECO:0007669"/>
    <property type="project" value="UniProtKB-KW"/>
</dbReference>
<name>A0AAN9BT46_9CAEN</name>
<feature type="compositionally biased region" description="Low complexity" evidence="8">
    <location>
        <begin position="425"/>
        <end position="438"/>
    </location>
</feature>
<dbReference type="PROSITE" id="PS51910">
    <property type="entry name" value="GH18_2"/>
    <property type="match status" value="1"/>
</dbReference>
<evidence type="ECO:0008006" key="14">
    <source>
        <dbReference type="Google" id="ProtNLM"/>
    </source>
</evidence>
<feature type="chain" id="PRO_5042964506" description="Chitinase" evidence="9">
    <location>
        <begin position="24"/>
        <end position="665"/>
    </location>
</feature>
<dbReference type="PANTHER" id="PTHR11177">
    <property type="entry name" value="CHITINASE"/>
    <property type="match status" value="1"/>
</dbReference>
<dbReference type="InterPro" id="IPR001223">
    <property type="entry name" value="Glyco_hydro18_cat"/>
</dbReference>
<dbReference type="GO" id="GO:0004568">
    <property type="term" value="F:chitinase activity"/>
    <property type="evidence" value="ECO:0007669"/>
    <property type="project" value="UniProtKB-ARBA"/>
</dbReference>
<dbReference type="SMART" id="SM00636">
    <property type="entry name" value="Glyco_18"/>
    <property type="match status" value="1"/>
</dbReference>
<evidence type="ECO:0000259" key="11">
    <source>
        <dbReference type="PROSITE" id="PS51910"/>
    </source>
</evidence>
<dbReference type="Pfam" id="PF01607">
    <property type="entry name" value="CBM_14"/>
    <property type="match status" value="1"/>
</dbReference>
<evidence type="ECO:0000256" key="8">
    <source>
        <dbReference type="SAM" id="MobiDB-lite"/>
    </source>
</evidence>
<dbReference type="InterPro" id="IPR029070">
    <property type="entry name" value="Chitinase_insertion_sf"/>
</dbReference>
<dbReference type="SUPFAM" id="SSF57625">
    <property type="entry name" value="Invertebrate chitin-binding proteins"/>
    <property type="match status" value="1"/>
</dbReference>
<dbReference type="Gene3D" id="3.10.50.10">
    <property type="match status" value="1"/>
</dbReference>
<keyword evidence="4 7" id="KW-0378">Hydrolase</keyword>
<feature type="compositionally biased region" description="Gly residues" evidence="8">
    <location>
        <begin position="533"/>
        <end position="543"/>
    </location>
</feature>
<dbReference type="GO" id="GO:0005975">
    <property type="term" value="P:carbohydrate metabolic process"/>
    <property type="evidence" value="ECO:0007669"/>
    <property type="project" value="InterPro"/>
</dbReference>
<dbReference type="Proteomes" id="UP001374579">
    <property type="component" value="Unassembled WGS sequence"/>
</dbReference>
<proteinExistence type="inferred from homology"/>
<evidence type="ECO:0000256" key="6">
    <source>
        <dbReference type="ARBA" id="ARBA00023295"/>
    </source>
</evidence>
<evidence type="ECO:0000256" key="3">
    <source>
        <dbReference type="ARBA" id="ARBA00022729"/>
    </source>
</evidence>
<dbReference type="InterPro" id="IPR011583">
    <property type="entry name" value="Chitinase_II/V-like_cat"/>
</dbReference>
<dbReference type="PROSITE" id="PS01095">
    <property type="entry name" value="GH18_1"/>
    <property type="match status" value="1"/>
</dbReference>
<dbReference type="InterPro" id="IPR001579">
    <property type="entry name" value="Glyco_hydro_18_chit_AS"/>
</dbReference>
<evidence type="ECO:0000313" key="12">
    <source>
        <dbReference type="EMBL" id="KAK7111117.1"/>
    </source>
</evidence>
<reference evidence="12 13" key="1">
    <citation type="submission" date="2024-02" db="EMBL/GenBank/DDBJ databases">
        <title>Chromosome-scale genome assembly of the rough periwinkle Littorina saxatilis.</title>
        <authorList>
            <person name="De Jode A."/>
            <person name="Faria R."/>
            <person name="Formenti G."/>
            <person name="Sims Y."/>
            <person name="Smith T.P."/>
            <person name="Tracey A."/>
            <person name="Wood J.M.D."/>
            <person name="Zagrodzka Z.B."/>
            <person name="Johannesson K."/>
            <person name="Butlin R.K."/>
            <person name="Leder E.H."/>
        </authorList>
    </citation>
    <scope>NUCLEOTIDE SEQUENCE [LARGE SCALE GENOMIC DNA]</scope>
    <source>
        <strain evidence="12">Snail1</strain>
        <tissue evidence="12">Muscle</tissue>
    </source>
</reference>
<dbReference type="InterPro" id="IPR050314">
    <property type="entry name" value="Glycosyl_Hydrlase_18"/>
</dbReference>
<evidence type="ECO:0000256" key="7">
    <source>
        <dbReference type="RuleBase" id="RU000489"/>
    </source>
</evidence>
<comment type="caution">
    <text evidence="12">The sequence shown here is derived from an EMBL/GenBank/DDBJ whole genome shotgun (WGS) entry which is preliminary data.</text>
</comment>
<keyword evidence="3 9" id="KW-0732">Signal</keyword>
<sequence>MERETWLLLSALLFCASIGVLSAEHKRVCYFTSWSKYRPSPGTYTVANVDPALCTHLIYAFAVFDGQGHIRPQEGDADWSRYAEFNGLKTQNPDLKTLLAVGGWGFGSTKFSLMAGDPVTRTRFVTSSVAFLRQHGFDGLDLDWEYPGKRGGSAKDKDNFVLLCKELKQAFESDTSGNKRLILSAAVPAARSSMDIGYNIPSLDRYLDLWNLMTYDYHGAWEGKTGHNSPLLATQYEAWSGSTLNMEWTAKEYVQRGASKHKVMVGLPTYGHSYTLTSPSRHEVGDSASLGAAGPLTRQAGFWAYYEVCNKIFKGTGTVERDARAGVPYYFDGNLWISFDDVESIKEKTRWLKSNGYGGYMTWSLDMDVFRTDLCPSASSPYPLLTAANSVLADPSMPGTPTVTGQAEPTTRRPEFGSGSGPASGGEASTDTPTATGAGSSGGVGSGSQAGSGSGSQTGSGTGSGSGSHTGSGSQVTGQAEPTTRRPEFGSGSGPTSGGEASTDTPTATGAGSSGGVGSGSQAGSGSESQTGSGTGSGSGSHTGSGSQVTGQAEPTTRRPEFGSGSGPTSGGEASTDTPTATGAGSSGGVGSGSQAGSGTGSQTGSGSQEFTCEGRPFKGYTDPSSPCRYIVCWAGTPHYKSCPSGLVFDPSVGVCNWPEGDIRC</sequence>
<feature type="compositionally biased region" description="Low complexity" evidence="8">
    <location>
        <begin position="501"/>
        <end position="511"/>
    </location>
</feature>
<keyword evidence="2" id="KW-0147">Chitin-binding</keyword>
<accession>A0AAN9BT46</accession>
<evidence type="ECO:0000259" key="10">
    <source>
        <dbReference type="PROSITE" id="PS50940"/>
    </source>
</evidence>
<evidence type="ECO:0000256" key="4">
    <source>
        <dbReference type="ARBA" id="ARBA00022801"/>
    </source>
</evidence>
<dbReference type="GO" id="GO:0005576">
    <property type="term" value="C:extracellular region"/>
    <property type="evidence" value="ECO:0007669"/>
    <property type="project" value="InterPro"/>
</dbReference>
<dbReference type="FunFam" id="3.20.20.80:FF:000007">
    <property type="entry name" value="Acidic mammalian chitinase"/>
    <property type="match status" value="1"/>
</dbReference>
<dbReference type="Pfam" id="PF00704">
    <property type="entry name" value="Glyco_hydro_18"/>
    <property type="match status" value="1"/>
</dbReference>
<dbReference type="FunFam" id="3.10.50.10:FF:000001">
    <property type="entry name" value="Chitinase 3-like 1"/>
    <property type="match status" value="1"/>
</dbReference>
<dbReference type="InterPro" id="IPR002557">
    <property type="entry name" value="Chitin-bd_dom"/>
</dbReference>
<comment type="similarity">
    <text evidence="1">Belongs to the glycosyl hydrolase 18 family. Chitinase class II subfamily.</text>
</comment>
<dbReference type="SUPFAM" id="SSF54556">
    <property type="entry name" value="Chitinase insertion domain"/>
    <property type="match status" value="1"/>
</dbReference>
<evidence type="ECO:0000256" key="5">
    <source>
        <dbReference type="ARBA" id="ARBA00023157"/>
    </source>
</evidence>
<feature type="compositionally biased region" description="Gly residues" evidence="8">
    <location>
        <begin position="585"/>
        <end position="604"/>
    </location>
</feature>
<dbReference type="CDD" id="cd02872">
    <property type="entry name" value="GH18_chitolectin_chitotriosidase"/>
    <property type="match status" value="1"/>
</dbReference>
<dbReference type="PANTHER" id="PTHR11177:SF317">
    <property type="entry name" value="CHITINASE 12-RELATED"/>
    <property type="match status" value="1"/>
</dbReference>
<dbReference type="Gene3D" id="3.20.20.80">
    <property type="entry name" value="Glycosidases"/>
    <property type="match status" value="2"/>
</dbReference>
<feature type="compositionally biased region" description="Polar residues" evidence="8">
    <location>
        <begin position="399"/>
        <end position="409"/>
    </location>
</feature>
<organism evidence="12 13">
    <name type="scientific">Littorina saxatilis</name>
    <dbReference type="NCBI Taxonomy" id="31220"/>
    <lineage>
        <taxon>Eukaryota</taxon>
        <taxon>Metazoa</taxon>
        <taxon>Spiralia</taxon>
        <taxon>Lophotrochozoa</taxon>
        <taxon>Mollusca</taxon>
        <taxon>Gastropoda</taxon>
        <taxon>Caenogastropoda</taxon>
        <taxon>Littorinimorpha</taxon>
        <taxon>Littorinoidea</taxon>
        <taxon>Littorinidae</taxon>
        <taxon>Littorina</taxon>
    </lineage>
</organism>
<protein>
    <recommendedName>
        <fullName evidence="14">Chitinase</fullName>
    </recommendedName>
</protein>
<feature type="signal peptide" evidence="9">
    <location>
        <begin position="1"/>
        <end position="23"/>
    </location>
</feature>
<feature type="region of interest" description="Disordered" evidence="8">
    <location>
        <begin position="393"/>
        <end position="611"/>
    </location>
</feature>
<feature type="domain" description="Chitin-binding type-2" evidence="10">
    <location>
        <begin position="610"/>
        <end position="665"/>
    </location>
</feature>
<evidence type="ECO:0000256" key="2">
    <source>
        <dbReference type="ARBA" id="ARBA00022669"/>
    </source>
</evidence>
<dbReference type="SUPFAM" id="SSF51445">
    <property type="entry name" value="(Trans)glycosidases"/>
    <property type="match status" value="1"/>
</dbReference>
<keyword evidence="6 7" id="KW-0326">Glycosidase</keyword>
<dbReference type="InterPro" id="IPR036508">
    <property type="entry name" value="Chitin-bd_dom_sf"/>
</dbReference>
<evidence type="ECO:0000313" key="13">
    <source>
        <dbReference type="Proteomes" id="UP001374579"/>
    </source>
</evidence>
<evidence type="ECO:0000256" key="9">
    <source>
        <dbReference type="SAM" id="SignalP"/>
    </source>
</evidence>
<dbReference type="SMART" id="SM00494">
    <property type="entry name" value="ChtBD2"/>
    <property type="match status" value="1"/>
</dbReference>
<evidence type="ECO:0000256" key="1">
    <source>
        <dbReference type="ARBA" id="ARBA00009121"/>
    </source>
</evidence>
<gene>
    <name evidence="12" type="ORF">V1264_010803</name>
</gene>
<keyword evidence="13" id="KW-1185">Reference proteome</keyword>
<dbReference type="InterPro" id="IPR017853">
    <property type="entry name" value="GH"/>
</dbReference>
<keyword evidence="5" id="KW-1015">Disulfide bond</keyword>
<dbReference type="PROSITE" id="PS50940">
    <property type="entry name" value="CHIT_BIND_II"/>
    <property type="match status" value="1"/>
</dbReference>
<feature type="compositionally biased region" description="Gly residues" evidence="8">
    <location>
        <begin position="512"/>
        <end position="523"/>
    </location>
</feature>
<dbReference type="GO" id="GO:0006032">
    <property type="term" value="P:chitin catabolic process"/>
    <property type="evidence" value="ECO:0007669"/>
    <property type="project" value="UniProtKB-ARBA"/>
</dbReference>